<dbReference type="Proteomes" id="UP000002316">
    <property type="component" value="Chromosome 7"/>
</dbReference>
<gene>
    <name evidence="1" type="ORF">TbgDal_VII3830</name>
</gene>
<accession>C9ZSR2</accession>
<dbReference type="EMBL" id="FN554970">
    <property type="protein sequence ID" value="CBH12446.1"/>
    <property type="molecule type" value="Genomic_DNA"/>
</dbReference>
<evidence type="ECO:0000313" key="2">
    <source>
        <dbReference type="Proteomes" id="UP000002316"/>
    </source>
</evidence>
<dbReference type="RefSeq" id="XP_011774727.1">
    <property type="nucleotide sequence ID" value="XM_011776425.1"/>
</dbReference>
<proteinExistence type="predicted"/>
<dbReference type="AlphaFoldDB" id="C9ZSR2"/>
<organism evidence="1 2">
    <name type="scientific">Trypanosoma brucei gambiense (strain MHOM/CI/86/DAL972)</name>
    <dbReference type="NCBI Taxonomy" id="679716"/>
    <lineage>
        <taxon>Eukaryota</taxon>
        <taxon>Discoba</taxon>
        <taxon>Euglenozoa</taxon>
        <taxon>Kinetoplastea</taxon>
        <taxon>Metakinetoplastina</taxon>
        <taxon>Trypanosomatida</taxon>
        <taxon>Trypanosomatidae</taxon>
        <taxon>Trypanosoma</taxon>
    </lineage>
</organism>
<protein>
    <submittedName>
        <fullName evidence="1">Uncharacterized protein</fullName>
    </submittedName>
</protein>
<name>C9ZSR2_TRYB9</name>
<evidence type="ECO:0000313" key="1">
    <source>
        <dbReference type="EMBL" id="CBH12446.1"/>
    </source>
</evidence>
<dbReference type="GeneID" id="23862580"/>
<dbReference type="KEGG" id="tbg:TbgDal_VII3830"/>
<sequence>MFRPVEAPVPPKLVDPLSRRFGEEFQLEPVPGPHSPVRPQPLPCERNSFAPYSPLIVHLQRNAFAFVLFFFFCVDLSLHFRQRRAPPPHACALRFQKLLGAGSAAGSVRECAQRPTGRENAVPTRHG</sequence>
<reference evidence="2" key="1">
    <citation type="journal article" date="2010" name="PLoS Negl. Trop. Dis.">
        <title>The genome sequence of Trypanosoma brucei gambiense, causative agent of chronic human african trypanosomiasis.</title>
        <authorList>
            <person name="Jackson A.P."/>
            <person name="Sanders M."/>
            <person name="Berry A."/>
            <person name="McQuillan J."/>
            <person name="Aslett M.A."/>
            <person name="Quail M.A."/>
            <person name="Chukualim B."/>
            <person name="Capewell P."/>
            <person name="MacLeod A."/>
            <person name="Melville S.E."/>
            <person name="Gibson W."/>
            <person name="Barry J.D."/>
            <person name="Berriman M."/>
            <person name="Hertz-Fowler C."/>
        </authorList>
    </citation>
    <scope>NUCLEOTIDE SEQUENCE [LARGE SCALE GENOMIC DNA]</scope>
    <source>
        <strain evidence="2">MHOM/CI/86/DAL972</strain>
    </source>
</reference>